<dbReference type="OrthoDB" id="895592at2"/>
<accession>A0A3M9MM41</accession>
<organism evidence="1 2">
    <name type="scientific">Rufibacter latericius</name>
    <dbReference type="NCBI Taxonomy" id="2487040"/>
    <lineage>
        <taxon>Bacteria</taxon>
        <taxon>Pseudomonadati</taxon>
        <taxon>Bacteroidota</taxon>
        <taxon>Cytophagia</taxon>
        <taxon>Cytophagales</taxon>
        <taxon>Hymenobacteraceae</taxon>
        <taxon>Rufibacter</taxon>
    </lineage>
</organism>
<comment type="caution">
    <text evidence="1">The sequence shown here is derived from an EMBL/GenBank/DDBJ whole genome shotgun (WGS) entry which is preliminary data.</text>
</comment>
<evidence type="ECO:0000313" key="1">
    <source>
        <dbReference type="EMBL" id="RNI26612.1"/>
    </source>
</evidence>
<protein>
    <submittedName>
        <fullName evidence="1">Uncharacterized protein</fullName>
    </submittedName>
</protein>
<dbReference type="AlphaFoldDB" id="A0A3M9MM41"/>
<reference evidence="1 2" key="1">
    <citation type="submission" date="2018-11" db="EMBL/GenBank/DDBJ databases">
        <title>Rufibacter latericius sp. nov., isolated from water in Baiyang Lake.</title>
        <authorList>
            <person name="Yang Y."/>
        </authorList>
    </citation>
    <scope>NUCLEOTIDE SEQUENCE [LARGE SCALE GENOMIC DNA]</scope>
    <source>
        <strain evidence="1 2">R-22-1c-1</strain>
    </source>
</reference>
<proteinExistence type="predicted"/>
<sequence length="173" mass="19158">MKNLELHAASGESLTVQVPTHWGQVTLRTFLELQGKSQPEQFALLCGITLDQYFALSSNAVEAIAAVLSFIAEEPLEEEGLDYPKNLGAESIGQMELAKKAIQDTAEFGEFAAIPYLYAIYMRPERIDFLSAFVHGFPEDLANEVRDLPVTEVLGPSVFFWAKYLRSLPSTAV</sequence>
<evidence type="ECO:0000313" key="2">
    <source>
        <dbReference type="Proteomes" id="UP000272117"/>
    </source>
</evidence>
<name>A0A3M9MM41_9BACT</name>
<dbReference type="Proteomes" id="UP000272117">
    <property type="component" value="Unassembled WGS sequence"/>
</dbReference>
<dbReference type="EMBL" id="RJJD01000006">
    <property type="protein sequence ID" value="RNI26612.1"/>
    <property type="molecule type" value="Genomic_DNA"/>
</dbReference>
<dbReference type="RefSeq" id="WP_123127095.1">
    <property type="nucleotide sequence ID" value="NZ_RJJD01000006.1"/>
</dbReference>
<keyword evidence="2" id="KW-1185">Reference proteome</keyword>
<gene>
    <name evidence="1" type="ORF">EFB08_11380</name>
</gene>